<dbReference type="EMBL" id="JAVDUI010000001">
    <property type="protein sequence ID" value="MDR6891798.1"/>
    <property type="molecule type" value="Genomic_DNA"/>
</dbReference>
<keyword evidence="1" id="KW-0732">Signal</keyword>
<keyword evidence="3" id="KW-1185">Reference proteome</keyword>
<name>A0AAE3YDE2_9MICC</name>
<evidence type="ECO:0000313" key="2">
    <source>
        <dbReference type="EMBL" id="MDR6891798.1"/>
    </source>
</evidence>
<comment type="caution">
    <text evidence="2">The sequence shown here is derived from an EMBL/GenBank/DDBJ whole genome shotgun (WGS) entry which is preliminary data.</text>
</comment>
<reference evidence="2" key="1">
    <citation type="submission" date="2023-07" db="EMBL/GenBank/DDBJ databases">
        <title>Sequencing the genomes of 1000 actinobacteria strains.</title>
        <authorList>
            <person name="Klenk H.-P."/>
        </authorList>
    </citation>
    <scope>NUCLEOTIDE SEQUENCE</scope>
    <source>
        <strain evidence="2">DSM 13988</strain>
    </source>
</reference>
<sequence length="214" mass="22357">MIKPPTKTILTSTLLLGLAFTTPAGHASQPQTPVDLVSTTLALNSESSGRDAELFQPFPGDQRSAASRLGAHLGAGVSERITTEQAKVISDVFVSSGRAALPDGTVALRHLDSGDLVAVDALGTPLATYLEATLSARDTALPETEDDTQAEGIIHPEVKRIIGACLGIGVPGAISAETVIRWFNTPQKAAKFIVRRLGVFGAISCAGGIIWEYI</sequence>
<protein>
    <submittedName>
        <fullName evidence="2">Uncharacterized protein</fullName>
    </submittedName>
</protein>
<proteinExistence type="predicted"/>
<accession>A0AAE3YDE2</accession>
<feature type="signal peptide" evidence="1">
    <location>
        <begin position="1"/>
        <end position="27"/>
    </location>
</feature>
<gene>
    <name evidence="2" type="ORF">J2S35_000738</name>
</gene>
<dbReference type="RefSeq" id="WP_309849987.1">
    <property type="nucleotide sequence ID" value="NZ_BAAAIU010000042.1"/>
</dbReference>
<organism evidence="2 3">
    <name type="scientific">Falsarthrobacter nasiphocae</name>
    <dbReference type="NCBI Taxonomy" id="189863"/>
    <lineage>
        <taxon>Bacteria</taxon>
        <taxon>Bacillati</taxon>
        <taxon>Actinomycetota</taxon>
        <taxon>Actinomycetes</taxon>
        <taxon>Micrococcales</taxon>
        <taxon>Micrococcaceae</taxon>
        <taxon>Falsarthrobacter</taxon>
    </lineage>
</organism>
<dbReference type="AlphaFoldDB" id="A0AAE3YDE2"/>
<dbReference type="Proteomes" id="UP001247307">
    <property type="component" value="Unassembled WGS sequence"/>
</dbReference>
<feature type="chain" id="PRO_5042175183" evidence="1">
    <location>
        <begin position="28"/>
        <end position="214"/>
    </location>
</feature>
<evidence type="ECO:0000313" key="3">
    <source>
        <dbReference type="Proteomes" id="UP001247307"/>
    </source>
</evidence>
<evidence type="ECO:0000256" key="1">
    <source>
        <dbReference type="SAM" id="SignalP"/>
    </source>
</evidence>